<feature type="compositionally biased region" description="Polar residues" evidence="4">
    <location>
        <begin position="101"/>
        <end position="111"/>
    </location>
</feature>
<proteinExistence type="inferred from homology"/>
<dbReference type="SUPFAM" id="SSF55811">
    <property type="entry name" value="Nudix"/>
    <property type="match status" value="1"/>
</dbReference>
<keyword evidence="2 3" id="KW-0378">Hydrolase</keyword>
<reference evidence="6 7" key="1">
    <citation type="journal article" date="2014" name="Nat. Commun.">
        <title>Klebsormidium flaccidum genome reveals primary factors for plant terrestrial adaptation.</title>
        <authorList>
            <person name="Hori K."/>
            <person name="Maruyama F."/>
            <person name="Fujisawa T."/>
            <person name="Togashi T."/>
            <person name="Yamamoto N."/>
            <person name="Seo M."/>
            <person name="Sato S."/>
            <person name="Yamada T."/>
            <person name="Mori H."/>
            <person name="Tajima N."/>
            <person name="Moriyama T."/>
            <person name="Ikeuchi M."/>
            <person name="Watanabe M."/>
            <person name="Wada H."/>
            <person name="Kobayashi K."/>
            <person name="Saito M."/>
            <person name="Masuda T."/>
            <person name="Sasaki-Sekimoto Y."/>
            <person name="Mashiguchi K."/>
            <person name="Awai K."/>
            <person name="Shimojima M."/>
            <person name="Masuda S."/>
            <person name="Iwai M."/>
            <person name="Nobusawa T."/>
            <person name="Narise T."/>
            <person name="Kondo S."/>
            <person name="Saito H."/>
            <person name="Sato R."/>
            <person name="Murakawa M."/>
            <person name="Ihara Y."/>
            <person name="Oshima-Yamada Y."/>
            <person name="Ohtaka K."/>
            <person name="Satoh M."/>
            <person name="Sonobe K."/>
            <person name="Ishii M."/>
            <person name="Ohtani R."/>
            <person name="Kanamori-Sato M."/>
            <person name="Honoki R."/>
            <person name="Miyazaki D."/>
            <person name="Mochizuki H."/>
            <person name="Umetsu J."/>
            <person name="Higashi K."/>
            <person name="Shibata D."/>
            <person name="Kamiya Y."/>
            <person name="Sato N."/>
            <person name="Nakamura Y."/>
            <person name="Tabata S."/>
            <person name="Ida S."/>
            <person name="Kurokawa K."/>
            <person name="Ohta H."/>
        </authorList>
    </citation>
    <scope>NUCLEOTIDE SEQUENCE [LARGE SCALE GENOMIC DNA]</scope>
    <source>
        <strain evidence="6 7">NIES-2285</strain>
    </source>
</reference>
<accession>A0A1Y1HRH5</accession>
<keyword evidence="7" id="KW-1185">Reference proteome</keyword>
<organism evidence="6 7">
    <name type="scientific">Klebsormidium nitens</name>
    <name type="common">Green alga</name>
    <name type="synonym">Ulothrix nitens</name>
    <dbReference type="NCBI Taxonomy" id="105231"/>
    <lineage>
        <taxon>Eukaryota</taxon>
        <taxon>Viridiplantae</taxon>
        <taxon>Streptophyta</taxon>
        <taxon>Klebsormidiophyceae</taxon>
        <taxon>Klebsormidiales</taxon>
        <taxon>Klebsormidiaceae</taxon>
        <taxon>Klebsormidium</taxon>
    </lineage>
</organism>
<evidence type="ECO:0000256" key="2">
    <source>
        <dbReference type="ARBA" id="ARBA00022801"/>
    </source>
</evidence>
<feature type="domain" description="Nudix hydrolase" evidence="5">
    <location>
        <begin position="131"/>
        <end position="278"/>
    </location>
</feature>
<dbReference type="Pfam" id="PF00293">
    <property type="entry name" value="NUDIX"/>
    <property type="match status" value="1"/>
</dbReference>
<name>A0A1Y1HRH5_KLENI</name>
<comment type="similarity">
    <text evidence="3">Belongs to the Nudix hydrolase family.</text>
</comment>
<feature type="region of interest" description="Disordered" evidence="4">
    <location>
        <begin position="85"/>
        <end position="112"/>
    </location>
</feature>
<dbReference type="HAMAP" id="MF_00298">
    <property type="entry name" value="Nudix_RppH"/>
    <property type="match status" value="1"/>
</dbReference>
<evidence type="ECO:0000259" key="5">
    <source>
        <dbReference type="PROSITE" id="PS51462"/>
    </source>
</evidence>
<evidence type="ECO:0000256" key="1">
    <source>
        <dbReference type="ARBA" id="ARBA00001936"/>
    </source>
</evidence>
<dbReference type="PANTHER" id="PTHR11839:SF22">
    <property type="entry name" value="NUDIX HYDROLASE 26, CHLOROPLASTIC"/>
    <property type="match status" value="1"/>
</dbReference>
<dbReference type="InterPro" id="IPR022927">
    <property type="entry name" value="RppH"/>
</dbReference>
<dbReference type="GO" id="GO:0008893">
    <property type="term" value="F:guanosine-3',5'-bis(diphosphate) 3'-diphosphatase activity"/>
    <property type="evidence" value="ECO:0000318"/>
    <property type="project" value="GO_Central"/>
</dbReference>
<evidence type="ECO:0000256" key="4">
    <source>
        <dbReference type="SAM" id="MobiDB-lite"/>
    </source>
</evidence>
<dbReference type="AlphaFoldDB" id="A0A1Y1HRH5"/>
<gene>
    <name evidence="6" type="ORF">KFL_000370330</name>
</gene>
<dbReference type="Gene3D" id="3.90.79.10">
    <property type="entry name" value="Nucleoside Triphosphate Pyrophosphohydrolase"/>
    <property type="match status" value="1"/>
</dbReference>
<dbReference type="PROSITE" id="PS51462">
    <property type="entry name" value="NUDIX"/>
    <property type="match status" value="1"/>
</dbReference>
<dbReference type="PRINTS" id="PR00502">
    <property type="entry name" value="NUDIXFAMILY"/>
</dbReference>
<dbReference type="CDD" id="cd03671">
    <property type="entry name" value="NUDIX_Ap4A_hydrolase_plant_like"/>
    <property type="match status" value="1"/>
</dbReference>
<dbReference type="InterPro" id="IPR015797">
    <property type="entry name" value="NUDIX_hydrolase-like_dom_sf"/>
</dbReference>
<dbReference type="GO" id="GO:0006753">
    <property type="term" value="P:nucleoside phosphate metabolic process"/>
    <property type="evidence" value="ECO:0000318"/>
    <property type="project" value="GO_Central"/>
</dbReference>
<protein>
    <submittedName>
        <fullName evidence="6">NUDIX family protein</fullName>
    </submittedName>
</protein>
<dbReference type="InterPro" id="IPR020476">
    <property type="entry name" value="Nudix_hydrolase"/>
</dbReference>
<dbReference type="PROSITE" id="PS00893">
    <property type="entry name" value="NUDIX_BOX"/>
    <property type="match status" value="1"/>
</dbReference>
<dbReference type="NCBIfam" id="NF001937">
    <property type="entry name" value="PRK00714.1-4"/>
    <property type="match status" value="1"/>
</dbReference>
<dbReference type="NCBIfam" id="NF001938">
    <property type="entry name" value="PRK00714.1-5"/>
    <property type="match status" value="1"/>
</dbReference>
<dbReference type="NCBIfam" id="NF001936">
    <property type="entry name" value="PRK00714.1-3"/>
    <property type="match status" value="1"/>
</dbReference>
<dbReference type="EMBL" id="DF236986">
    <property type="protein sequence ID" value="GAQ79759.1"/>
    <property type="molecule type" value="Genomic_DNA"/>
</dbReference>
<dbReference type="GO" id="GO:0019693">
    <property type="term" value="P:ribose phosphate metabolic process"/>
    <property type="evidence" value="ECO:0000318"/>
    <property type="project" value="GO_Central"/>
</dbReference>
<dbReference type="InterPro" id="IPR020084">
    <property type="entry name" value="NUDIX_hydrolase_CS"/>
</dbReference>
<evidence type="ECO:0000313" key="7">
    <source>
        <dbReference type="Proteomes" id="UP000054558"/>
    </source>
</evidence>
<dbReference type="PANTHER" id="PTHR11839">
    <property type="entry name" value="UDP/ADP-SUGAR PYROPHOSPHATASE"/>
    <property type="match status" value="1"/>
</dbReference>
<dbReference type="Proteomes" id="UP000054558">
    <property type="component" value="Unassembled WGS sequence"/>
</dbReference>
<evidence type="ECO:0000256" key="3">
    <source>
        <dbReference type="RuleBase" id="RU003476"/>
    </source>
</evidence>
<dbReference type="GO" id="GO:0034432">
    <property type="term" value="F:bis(5'-adenosyl)-pentaphosphatase activity"/>
    <property type="evidence" value="ECO:0000318"/>
    <property type="project" value="GO_Central"/>
</dbReference>
<comment type="cofactor">
    <cofactor evidence="1">
        <name>Mn(2+)</name>
        <dbReference type="ChEBI" id="CHEBI:29035"/>
    </cofactor>
</comment>
<dbReference type="OrthoDB" id="276276at2759"/>
<dbReference type="InterPro" id="IPR000086">
    <property type="entry name" value="NUDIX_hydrolase_dom"/>
</dbReference>
<evidence type="ECO:0000313" key="6">
    <source>
        <dbReference type="EMBL" id="GAQ79759.1"/>
    </source>
</evidence>
<sequence>MTSLVQGLNLAPQQALRHLRIQTACGEANLWHISSVLQPLKSCGGWSPIQGRNSSRLSCLPTSAYRNPAAVTSCSSSSSFQQLRTNSKASFPAHQPDSHTCRNSHSKSTATGVMKGGHDGFLEEGAACPDGYRPNVGVCLVNADDQVFVANRLDMENAWQMPQGGIDEGETAAEAAVRELREETGVTSADIIGQVSRWVTYDFPPDVRARLREHWGKDWKGQAQKWFLFRLTGDESEINLLGDGSEKPEFSEYKWVDANQVVNKAVKFKRAVYEQVIDEFGKVLPSFKRPLEPSVPAPDGPVL</sequence>